<feature type="signal peptide" evidence="2">
    <location>
        <begin position="1"/>
        <end position="21"/>
    </location>
</feature>
<keyword evidence="1" id="KW-0456">Lyase</keyword>
<accession>A0A940DKR8</accession>
<proteinExistence type="predicted"/>
<dbReference type="Pfam" id="PF03992">
    <property type="entry name" value="ABM"/>
    <property type="match status" value="1"/>
</dbReference>
<feature type="domain" description="ABM" evidence="3">
    <location>
        <begin position="359"/>
        <end position="451"/>
    </location>
</feature>
<dbReference type="InterPro" id="IPR032466">
    <property type="entry name" value="Metal_Hydrolase"/>
</dbReference>
<dbReference type="InterPro" id="IPR032465">
    <property type="entry name" value="ACMSD"/>
</dbReference>
<comment type="caution">
    <text evidence="4">The sequence shown here is derived from an EMBL/GenBank/DDBJ whole genome shotgun (WGS) entry which is preliminary data.</text>
</comment>
<dbReference type="Pfam" id="PF04909">
    <property type="entry name" value="Amidohydro_2"/>
    <property type="match status" value="1"/>
</dbReference>
<evidence type="ECO:0000313" key="4">
    <source>
        <dbReference type="EMBL" id="MBO8439299.1"/>
    </source>
</evidence>
<evidence type="ECO:0000256" key="2">
    <source>
        <dbReference type="SAM" id="SignalP"/>
    </source>
</evidence>
<dbReference type="SUPFAM" id="SSF51556">
    <property type="entry name" value="Metallo-dependent hydrolases"/>
    <property type="match status" value="1"/>
</dbReference>
<keyword evidence="2" id="KW-0732">Signal</keyword>
<dbReference type="PANTHER" id="PTHR21240:SF28">
    <property type="entry name" value="ISO-OROTATE DECARBOXYLASE (EUROFUNG)"/>
    <property type="match status" value="1"/>
</dbReference>
<dbReference type="Gene3D" id="3.30.70.100">
    <property type="match status" value="1"/>
</dbReference>
<evidence type="ECO:0000256" key="1">
    <source>
        <dbReference type="ARBA" id="ARBA00023239"/>
    </source>
</evidence>
<dbReference type="GO" id="GO:0019748">
    <property type="term" value="P:secondary metabolic process"/>
    <property type="evidence" value="ECO:0007669"/>
    <property type="project" value="TreeGrafter"/>
</dbReference>
<gene>
    <name evidence="4" type="ORF">IAC51_01460</name>
</gene>
<sequence>MWKKTISLMAISTCMAGNVVAQGIVDVHCHNILPFYLEALEKHDAAMDEGFPLPTWDVGAHLKFMEEAGIGCSILTMPAPQPYFDDTEECQQTIRCYNEYCAKLKADYPGKFRFCASLPLPDVDAAIREAIYALDTLGADGVKLATNSRGQYLGDEELDPLMKVLDERNAVIILHPHKPVPVNEELMAALPLAAYEYPAETTRAVLNMMARNVPVRYPHVKVVVPHCGSFLPLAIPRMKAILPALQAKGMIGEVDVEANLSRLYYDLAGAASPIVIRSMLTITPPDHILYGSDYPYQPAEVLTGNLQRIEKELSEDKVLSAYTEMFLWKNAERLFNLPCATHGKQMIACGDAEADNSMLVRISEIEIYPEYLDEYLSFALNVGAISVRNEPGVIAIYPMVQQRDSCQVRILEIYASREAYKHHLTTEHFQTYKQGTLHMVKSLDLVDMKSMNPTAMPEIFLKMKRE</sequence>
<protein>
    <submittedName>
        <fullName evidence="4">Amidohydrolase family protein</fullName>
    </submittedName>
</protein>
<dbReference type="InterPro" id="IPR011008">
    <property type="entry name" value="Dimeric_a/b-barrel"/>
</dbReference>
<dbReference type="Gene3D" id="3.20.20.140">
    <property type="entry name" value="Metal-dependent hydrolases"/>
    <property type="match status" value="1"/>
</dbReference>
<dbReference type="GO" id="GO:0016787">
    <property type="term" value="F:hydrolase activity"/>
    <property type="evidence" value="ECO:0007669"/>
    <property type="project" value="InterPro"/>
</dbReference>
<dbReference type="EMBL" id="JADIMV010000028">
    <property type="protein sequence ID" value="MBO8439299.1"/>
    <property type="molecule type" value="Genomic_DNA"/>
</dbReference>
<name>A0A940DKR8_9BACT</name>
<organism evidence="4 5">
    <name type="scientific">Candidatus Aphodosoma intestinipullorum</name>
    <dbReference type="NCBI Taxonomy" id="2840674"/>
    <lineage>
        <taxon>Bacteria</taxon>
        <taxon>Pseudomonadati</taxon>
        <taxon>Bacteroidota</taxon>
        <taxon>Bacteroidia</taxon>
        <taxon>Bacteroidales</taxon>
        <taxon>Candidatus Aphodosoma</taxon>
    </lineage>
</organism>
<feature type="chain" id="PRO_5038025959" evidence="2">
    <location>
        <begin position="22"/>
        <end position="466"/>
    </location>
</feature>
<dbReference type="GO" id="GO:0005737">
    <property type="term" value="C:cytoplasm"/>
    <property type="evidence" value="ECO:0007669"/>
    <property type="project" value="TreeGrafter"/>
</dbReference>
<dbReference type="PROSITE" id="PS51725">
    <property type="entry name" value="ABM"/>
    <property type="match status" value="1"/>
</dbReference>
<dbReference type="Proteomes" id="UP000712007">
    <property type="component" value="Unassembled WGS sequence"/>
</dbReference>
<dbReference type="InterPro" id="IPR006680">
    <property type="entry name" value="Amidohydro-rel"/>
</dbReference>
<dbReference type="PANTHER" id="PTHR21240">
    <property type="entry name" value="2-AMINO-3-CARBOXYLMUCONATE-6-SEMIALDEHYDE DECARBOXYLASE"/>
    <property type="match status" value="1"/>
</dbReference>
<evidence type="ECO:0000313" key="5">
    <source>
        <dbReference type="Proteomes" id="UP000712007"/>
    </source>
</evidence>
<dbReference type="SUPFAM" id="SSF54909">
    <property type="entry name" value="Dimeric alpha+beta barrel"/>
    <property type="match status" value="1"/>
</dbReference>
<reference evidence="4" key="2">
    <citation type="journal article" date="2021" name="PeerJ">
        <title>Extensive microbial diversity within the chicken gut microbiome revealed by metagenomics and culture.</title>
        <authorList>
            <person name="Gilroy R."/>
            <person name="Ravi A."/>
            <person name="Getino M."/>
            <person name="Pursley I."/>
            <person name="Horton D.L."/>
            <person name="Alikhan N.F."/>
            <person name="Baker D."/>
            <person name="Gharbi K."/>
            <person name="Hall N."/>
            <person name="Watson M."/>
            <person name="Adriaenssens E.M."/>
            <person name="Foster-Nyarko E."/>
            <person name="Jarju S."/>
            <person name="Secka A."/>
            <person name="Antonio M."/>
            <person name="Oren A."/>
            <person name="Chaudhuri R.R."/>
            <person name="La Ragione R."/>
            <person name="Hildebrand F."/>
            <person name="Pallen M.J."/>
        </authorList>
    </citation>
    <scope>NUCLEOTIDE SEQUENCE</scope>
    <source>
        <strain evidence="4">3924</strain>
    </source>
</reference>
<dbReference type="AlphaFoldDB" id="A0A940DKR8"/>
<reference evidence="4" key="1">
    <citation type="submission" date="2020-10" db="EMBL/GenBank/DDBJ databases">
        <authorList>
            <person name="Gilroy R."/>
        </authorList>
    </citation>
    <scope>NUCLEOTIDE SEQUENCE</scope>
    <source>
        <strain evidence="4">3924</strain>
    </source>
</reference>
<dbReference type="InterPro" id="IPR007138">
    <property type="entry name" value="ABM_dom"/>
</dbReference>
<dbReference type="GO" id="GO:0016831">
    <property type="term" value="F:carboxy-lyase activity"/>
    <property type="evidence" value="ECO:0007669"/>
    <property type="project" value="InterPro"/>
</dbReference>
<evidence type="ECO:0000259" key="3">
    <source>
        <dbReference type="PROSITE" id="PS51725"/>
    </source>
</evidence>